<evidence type="ECO:0000313" key="2">
    <source>
        <dbReference type="Proteomes" id="UP000032578"/>
    </source>
</evidence>
<dbReference type="PROSITE" id="PS51257">
    <property type="entry name" value="PROKAR_LIPOPROTEIN"/>
    <property type="match status" value="1"/>
</dbReference>
<dbReference type="SUPFAM" id="SSF75005">
    <property type="entry name" value="Arabinanase/levansucrase/invertase"/>
    <property type="match status" value="1"/>
</dbReference>
<reference evidence="1 2" key="1">
    <citation type="submission" date="2014-11" db="EMBL/GenBank/DDBJ databases">
        <title>Tamlana sedimentorum sp. nov., isolated from shallow sand sediments of the Sea of Japan.</title>
        <authorList>
            <person name="Romanenko L.A."/>
        </authorList>
    </citation>
    <scope>NUCLEOTIDE SEQUENCE [LARGE SCALE GENOMIC DNA]</scope>
    <source>
        <strain evidence="1 2">JCM 19808</strain>
    </source>
</reference>
<dbReference type="PATRIC" id="fig|1435349.4.peg.1939"/>
<dbReference type="CDD" id="cd08994">
    <property type="entry name" value="GH43_62_32_68_117_130-like"/>
    <property type="match status" value="1"/>
</dbReference>
<dbReference type="STRING" id="1435349.PW52_04945"/>
<dbReference type="Proteomes" id="UP000032578">
    <property type="component" value="Unassembled WGS sequence"/>
</dbReference>
<dbReference type="RefSeq" id="WP_044631836.1">
    <property type="nucleotide sequence ID" value="NZ_JTDW01000004.1"/>
</dbReference>
<sequence>MKFYIKALLILGVIFLFASCKNERIIKKSAFCESHVPGDYILDAPEGWWHWCMAPIYDSSEKLHVFMSAIPNEGNWSKDSKIVHYTANSPEGPYTFIDTTFASKTHTYHNPQISQVDDTYVLVYLLKNRETPGINQEIGIATSKSLDGPWTESPHNPIIKASGKQGDNTNIIHASNPTFLKDKEGKFRIYYKSITDAYKPKQHREISLALSDNIEGPYENYSKNPLISYANEELDIEDCYAFYYKDMYYMIVEDRKGVKNMLEGNPIPQKEIKPGGNRPGLIYKSKDGINWGEPEVGYNTNEQYFGDKLARTERPHILWKNGEPEYLFLACHDEDPSAGFFVKIDGWIPN</sequence>
<evidence type="ECO:0008006" key="3">
    <source>
        <dbReference type="Google" id="ProtNLM"/>
    </source>
</evidence>
<dbReference type="InterPro" id="IPR023296">
    <property type="entry name" value="Glyco_hydro_beta-prop_sf"/>
</dbReference>
<accession>A0A0D7WE08</accession>
<gene>
    <name evidence="1" type="ORF">PW52_04945</name>
</gene>
<dbReference type="AlphaFoldDB" id="A0A0D7WE08"/>
<dbReference type="EMBL" id="JTDW01000004">
    <property type="protein sequence ID" value="KJD35977.1"/>
    <property type="molecule type" value="Genomic_DNA"/>
</dbReference>
<organism evidence="1 2">
    <name type="scientific">Neotamlana sedimentorum</name>
    <dbReference type="NCBI Taxonomy" id="1435349"/>
    <lineage>
        <taxon>Bacteria</taxon>
        <taxon>Pseudomonadati</taxon>
        <taxon>Bacteroidota</taxon>
        <taxon>Flavobacteriia</taxon>
        <taxon>Flavobacteriales</taxon>
        <taxon>Flavobacteriaceae</taxon>
        <taxon>Neotamlana</taxon>
    </lineage>
</organism>
<comment type="caution">
    <text evidence="1">The sequence shown here is derived from an EMBL/GenBank/DDBJ whole genome shotgun (WGS) entry which is preliminary data.</text>
</comment>
<evidence type="ECO:0000313" key="1">
    <source>
        <dbReference type="EMBL" id="KJD35977.1"/>
    </source>
</evidence>
<name>A0A0D7WE08_9FLAO</name>
<protein>
    <recommendedName>
        <fullName evidence="3">Glycosyl hydrolase family 43</fullName>
    </recommendedName>
</protein>
<dbReference type="Gene3D" id="2.115.10.20">
    <property type="entry name" value="Glycosyl hydrolase domain, family 43"/>
    <property type="match status" value="1"/>
</dbReference>
<proteinExistence type="predicted"/>
<keyword evidence="2" id="KW-1185">Reference proteome</keyword>